<feature type="domain" description="FAD-binding PCMH-type" evidence="4">
    <location>
        <begin position="120"/>
        <end position="299"/>
    </location>
</feature>
<protein>
    <submittedName>
        <fullName evidence="5">FAD/FMN-containing dehydrogenase</fullName>
    </submittedName>
</protein>
<dbReference type="Gene3D" id="3.30.465.10">
    <property type="match status" value="2"/>
</dbReference>
<keyword evidence="2" id="KW-0560">Oxidoreductase</keyword>
<accession>A0A6A5YSV1</accession>
<dbReference type="GO" id="GO:0016491">
    <property type="term" value="F:oxidoreductase activity"/>
    <property type="evidence" value="ECO:0007669"/>
    <property type="project" value="UniProtKB-KW"/>
</dbReference>
<evidence type="ECO:0000256" key="2">
    <source>
        <dbReference type="ARBA" id="ARBA00023002"/>
    </source>
</evidence>
<dbReference type="InterPro" id="IPR016169">
    <property type="entry name" value="FAD-bd_PCMH_sub2"/>
</dbReference>
<evidence type="ECO:0000256" key="1">
    <source>
        <dbReference type="ARBA" id="ARBA00005466"/>
    </source>
</evidence>
<reference evidence="5" key="1">
    <citation type="journal article" date="2020" name="Stud. Mycol.">
        <title>101 Dothideomycetes genomes: a test case for predicting lifestyles and emergence of pathogens.</title>
        <authorList>
            <person name="Haridas S."/>
            <person name="Albert R."/>
            <person name="Binder M."/>
            <person name="Bloem J."/>
            <person name="Labutti K."/>
            <person name="Salamov A."/>
            <person name="Andreopoulos B."/>
            <person name="Baker S."/>
            <person name="Barry K."/>
            <person name="Bills G."/>
            <person name="Bluhm B."/>
            <person name="Cannon C."/>
            <person name="Castanera R."/>
            <person name="Culley D."/>
            <person name="Daum C."/>
            <person name="Ezra D."/>
            <person name="Gonzalez J."/>
            <person name="Henrissat B."/>
            <person name="Kuo A."/>
            <person name="Liang C."/>
            <person name="Lipzen A."/>
            <person name="Lutzoni F."/>
            <person name="Magnuson J."/>
            <person name="Mondo S."/>
            <person name="Nolan M."/>
            <person name="Ohm R."/>
            <person name="Pangilinan J."/>
            <person name="Park H.-J."/>
            <person name="Ramirez L."/>
            <person name="Alfaro M."/>
            <person name="Sun H."/>
            <person name="Tritt A."/>
            <person name="Yoshinaga Y."/>
            <person name="Zwiers L.-H."/>
            <person name="Turgeon B."/>
            <person name="Goodwin S."/>
            <person name="Spatafora J."/>
            <person name="Crous P."/>
            <person name="Grigoriev I."/>
        </authorList>
    </citation>
    <scope>NUCLEOTIDE SEQUENCE</scope>
    <source>
        <strain evidence="5">CBS 627.86</strain>
    </source>
</reference>
<dbReference type="Proteomes" id="UP000799770">
    <property type="component" value="Unassembled WGS sequence"/>
</dbReference>
<keyword evidence="6" id="KW-1185">Reference proteome</keyword>
<dbReference type="PROSITE" id="PS51387">
    <property type="entry name" value="FAD_PCMH"/>
    <property type="match status" value="1"/>
</dbReference>
<feature type="chain" id="PRO_5025381551" evidence="3">
    <location>
        <begin position="26"/>
        <end position="571"/>
    </location>
</feature>
<dbReference type="InterPro" id="IPR036318">
    <property type="entry name" value="FAD-bd_PCMH-like_sf"/>
</dbReference>
<dbReference type="InterPro" id="IPR006094">
    <property type="entry name" value="Oxid_FAD_bind_N"/>
</dbReference>
<organism evidence="5 6">
    <name type="scientific">Lophiotrema nucula</name>
    <dbReference type="NCBI Taxonomy" id="690887"/>
    <lineage>
        <taxon>Eukaryota</taxon>
        <taxon>Fungi</taxon>
        <taxon>Dikarya</taxon>
        <taxon>Ascomycota</taxon>
        <taxon>Pezizomycotina</taxon>
        <taxon>Dothideomycetes</taxon>
        <taxon>Pleosporomycetidae</taxon>
        <taxon>Pleosporales</taxon>
        <taxon>Lophiotremataceae</taxon>
        <taxon>Lophiotrema</taxon>
    </lineage>
</organism>
<dbReference type="InterPro" id="IPR050432">
    <property type="entry name" value="FAD-linked_Oxidoreductases_BP"/>
</dbReference>
<keyword evidence="3" id="KW-0732">Signal</keyword>
<dbReference type="InterPro" id="IPR016166">
    <property type="entry name" value="FAD-bd_PCMH"/>
</dbReference>
<evidence type="ECO:0000313" key="5">
    <source>
        <dbReference type="EMBL" id="KAF2109814.1"/>
    </source>
</evidence>
<dbReference type="OrthoDB" id="9983560at2759"/>
<dbReference type="AlphaFoldDB" id="A0A6A5YSV1"/>
<feature type="signal peptide" evidence="3">
    <location>
        <begin position="1"/>
        <end position="25"/>
    </location>
</feature>
<dbReference type="Pfam" id="PF01565">
    <property type="entry name" value="FAD_binding_4"/>
    <property type="match status" value="1"/>
</dbReference>
<evidence type="ECO:0000256" key="3">
    <source>
        <dbReference type="SAM" id="SignalP"/>
    </source>
</evidence>
<evidence type="ECO:0000259" key="4">
    <source>
        <dbReference type="PROSITE" id="PS51387"/>
    </source>
</evidence>
<dbReference type="SUPFAM" id="SSF56176">
    <property type="entry name" value="FAD-binding/transporter-associated domain-like"/>
    <property type="match status" value="1"/>
</dbReference>
<proteinExistence type="inferred from homology"/>
<evidence type="ECO:0000313" key="6">
    <source>
        <dbReference type="Proteomes" id="UP000799770"/>
    </source>
</evidence>
<dbReference type="EMBL" id="ML977340">
    <property type="protein sequence ID" value="KAF2109814.1"/>
    <property type="molecule type" value="Genomic_DNA"/>
</dbReference>
<gene>
    <name evidence="5" type="ORF">BDV96DRAFT_584622</name>
</gene>
<dbReference type="PANTHER" id="PTHR13878:SF91">
    <property type="entry name" value="FAD BINDING DOMAIN PROTEIN (AFU_ORTHOLOGUE AFUA_6G12070)-RELATED"/>
    <property type="match status" value="1"/>
</dbReference>
<name>A0A6A5YSV1_9PLEO</name>
<dbReference type="PANTHER" id="PTHR13878">
    <property type="entry name" value="GULONOLACTONE OXIDASE"/>
    <property type="match status" value="1"/>
</dbReference>
<sequence length="571" mass="62319">MVVGMSRILCIGLAYLALHVFRVDAAAPPDSQCRVLPGDSLWPHIDAWKQLNTTVGGRLITTIPLGHVCHDPTYNETACAALEAGWSLPQMQWPTPEGFTAGYQQEASCNPYTPRESPCLQGNYVYYAINVSSAEDAAVGVKFAQENNIRLVIKNTGHDYLGKSTGKGALSVWTHHLKNIEFLDYTSAAWTGQAVKLAAGVQGFEANNAAAERGLTIVGGECLTVGIVGGFSQGGGHSLLSSRYGLGADQALEWEVVTAGGAVVTATPTENSDLYWALSGGGAGTYGVVISLTVKAYPDTVMAGATGGFSSQTLSADVYYGAIEVWHTVLPALVDAGAHVTWIIQRAFFTLYEISIPRGTEAELRELVKPWTDWLTEKQVPYQLNFTELPTYHTHIEKYLGPPPYGYDAVSSIVEGGVMLNRSTVAAHSKDIVAHIRNITTTTDFFFPAYAFNVSKSPSSPNAAIPAWRDMLIYLESQQFWNFTIPYETMAQQADILTNEVMPPLQALSNGAYMNEADFQNPNWKKDYYGSSYEKLKEIKKKYDPNDLFYATTAVGSDAWEMVEDGRLCRT</sequence>
<dbReference type="GO" id="GO:0071949">
    <property type="term" value="F:FAD binding"/>
    <property type="evidence" value="ECO:0007669"/>
    <property type="project" value="InterPro"/>
</dbReference>
<dbReference type="InterPro" id="IPR012951">
    <property type="entry name" value="BBE"/>
</dbReference>
<comment type="similarity">
    <text evidence="1">Belongs to the oxygen-dependent FAD-linked oxidoreductase family.</text>
</comment>
<dbReference type="Pfam" id="PF08031">
    <property type="entry name" value="BBE"/>
    <property type="match status" value="1"/>
</dbReference>